<dbReference type="AlphaFoldDB" id="I1NV42"/>
<keyword evidence="1" id="KW-1133">Transmembrane helix</keyword>
<accession>I1NV42</accession>
<reference evidence="2" key="1">
    <citation type="submission" date="2015-06" db="UniProtKB">
        <authorList>
            <consortium name="EnsemblPlants"/>
        </authorList>
    </citation>
    <scope>IDENTIFICATION</scope>
</reference>
<evidence type="ECO:0000256" key="1">
    <source>
        <dbReference type="SAM" id="Phobius"/>
    </source>
</evidence>
<sequence length="80" mass="9539">APLRRYPLLQRFCYISLERFFLISHSIFSLKFTVHFLVSYSVIYETYTVTFVSYTVIFESSHVNFKFCIGFGLFLEDMVI</sequence>
<protein>
    <submittedName>
        <fullName evidence="2">Uncharacterized protein</fullName>
    </submittedName>
</protein>
<dbReference type="HOGENOM" id="CLU_2661811_0_0_1"/>
<dbReference type="EnsemblPlants" id="ORGLA01G0373200.1">
    <property type="protein sequence ID" value="ORGLA01G0373200.1"/>
    <property type="gene ID" value="ORGLA01G0373200"/>
</dbReference>
<reference evidence="2 3" key="2">
    <citation type="submission" date="2018-04" db="EMBL/GenBank/DDBJ databases">
        <title>OglaRS2 (Oryza glaberrima Reference Sequence Version 2).</title>
        <authorList>
            <person name="Zhang J."/>
            <person name="Kudrna D."/>
            <person name="Lee S."/>
            <person name="Talag J."/>
            <person name="Rajasekar S."/>
            <person name="Wing R.A."/>
        </authorList>
    </citation>
    <scope>NUCLEOTIDE SEQUENCE [LARGE SCALE GENOMIC DNA]</scope>
    <source>
        <strain evidence="2 3">cv. IRGC 96717</strain>
    </source>
</reference>
<feature type="transmembrane region" description="Helical" evidence="1">
    <location>
        <begin position="20"/>
        <end position="43"/>
    </location>
</feature>
<evidence type="ECO:0000313" key="2">
    <source>
        <dbReference type="EnsemblPlants" id="ORGLA01G0373200.1"/>
    </source>
</evidence>
<keyword evidence="1" id="KW-0812">Transmembrane</keyword>
<dbReference type="Gramene" id="ORGLA01G0373200.1">
    <property type="protein sequence ID" value="ORGLA01G0373200.1"/>
    <property type="gene ID" value="ORGLA01G0373200"/>
</dbReference>
<keyword evidence="1" id="KW-0472">Membrane</keyword>
<evidence type="ECO:0000313" key="3">
    <source>
        <dbReference type="Proteomes" id="UP000007306"/>
    </source>
</evidence>
<organism evidence="2 3">
    <name type="scientific">Oryza glaberrima</name>
    <name type="common">African rice</name>
    <dbReference type="NCBI Taxonomy" id="4538"/>
    <lineage>
        <taxon>Eukaryota</taxon>
        <taxon>Viridiplantae</taxon>
        <taxon>Streptophyta</taxon>
        <taxon>Embryophyta</taxon>
        <taxon>Tracheophyta</taxon>
        <taxon>Spermatophyta</taxon>
        <taxon>Magnoliopsida</taxon>
        <taxon>Liliopsida</taxon>
        <taxon>Poales</taxon>
        <taxon>Poaceae</taxon>
        <taxon>BOP clade</taxon>
        <taxon>Oryzoideae</taxon>
        <taxon>Oryzeae</taxon>
        <taxon>Oryzinae</taxon>
        <taxon>Oryza</taxon>
    </lineage>
</organism>
<dbReference type="Proteomes" id="UP000007306">
    <property type="component" value="Chromosome 1"/>
</dbReference>
<keyword evidence="3" id="KW-1185">Reference proteome</keyword>
<name>I1NV42_ORYGL</name>
<proteinExistence type="predicted"/>